<keyword evidence="3" id="KW-1185">Reference proteome</keyword>
<name>A0ABS9FLB2_9PSED</name>
<protein>
    <recommendedName>
        <fullName evidence="1">R3H domain-containing protein</fullName>
    </recommendedName>
</protein>
<organism evidence="2 3">
    <name type="scientific">Pseudomonas lactis</name>
    <dbReference type="NCBI Taxonomy" id="1615674"/>
    <lineage>
        <taxon>Bacteria</taxon>
        <taxon>Pseudomonadati</taxon>
        <taxon>Pseudomonadota</taxon>
        <taxon>Gammaproteobacteria</taxon>
        <taxon>Pseudomonadales</taxon>
        <taxon>Pseudomonadaceae</taxon>
        <taxon>Pseudomonas</taxon>
    </lineage>
</organism>
<accession>A0ABS9FLB2</accession>
<feature type="domain" description="R3H" evidence="1">
    <location>
        <begin position="17"/>
        <end position="72"/>
    </location>
</feature>
<dbReference type="PROSITE" id="PS51061">
    <property type="entry name" value="R3H"/>
    <property type="match status" value="1"/>
</dbReference>
<proteinExistence type="predicted"/>
<gene>
    <name evidence="2" type="ORF">GIW47_05775</name>
</gene>
<dbReference type="InterPro" id="IPR001374">
    <property type="entry name" value="R3H_dom"/>
</dbReference>
<reference evidence="2 3" key="1">
    <citation type="submission" date="2019-11" db="EMBL/GenBank/DDBJ databases">
        <title>Epiphytic Pseudomonas syringae from cherry orchards.</title>
        <authorList>
            <person name="Hulin M.T."/>
        </authorList>
    </citation>
    <scope>NUCLEOTIDE SEQUENCE [LARGE SCALE GENOMIC DNA]</scope>
    <source>
        <strain evidence="2 3">PA-6-3B</strain>
    </source>
</reference>
<dbReference type="EMBL" id="WKDU01000004">
    <property type="protein sequence ID" value="MCF5152128.1"/>
    <property type="molecule type" value="Genomic_DNA"/>
</dbReference>
<sequence>MISATPGEIIELLRDLHRHALETEQAEQAILRKAQEHLNQLSDTPCSETERRLLHGVIRRAEATLGLKSQTK</sequence>
<evidence type="ECO:0000313" key="3">
    <source>
        <dbReference type="Proteomes" id="UP000814074"/>
    </source>
</evidence>
<evidence type="ECO:0000259" key="1">
    <source>
        <dbReference type="PROSITE" id="PS51061"/>
    </source>
</evidence>
<dbReference type="RefSeq" id="WP_120248752.1">
    <property type="nucleotide sequence ID" value="NZ_WKDU01000004.1"/>
</dbReference>
<evidence type="ECO:0000313" key="2">
    <source>
        <dbReference type="EMBL" id="MCF5152128.1"/>
    </source>
</evidence>
<dbReference type="Proteomes" id="UP000814074">
    <property type="component" value="Unassembled WGS sequence"/>
</dbReference>
<comment type="caution">
    <text evidence="2">The sequence shown here is derived from an EMBL/GenBank/DDBJ whole genome shotgun (WGS) entry which is preliminary data.</text>
</comment>